<accession>A0AA47EF69</accession>
<reference evidence="1" key="1">
    <citation type="submission" date="2021-11" db="EMBL/GenBank/DDBJ databases">
        <title>Clostridia strains as spoilage organisms.</title>
        <authorList>
            <person name="Wambui J."/>
            <person name="Stevens M.J.A."/>
            <person name="Stephan R."/>
        </authorList>
    </citation>
    <scope>NUCLEOTIDE SEQUENCE</scope>
    <source>
        <strain evidence="1">CF009</strain>
    </source>
</reference>
<evidence type="ECO:0000313" key="1">
    <source>
        <dbReference type="EMBL" id="WAG59027.1"/>
    </source>
</evidence>
<name>A0AA47EF69_9CLOT</name>
<dbReference type="EMBL" id="CP086239">
    <property type="protein sequence ID" value="WAG59027.1"/>
    <property type="molecule type" value="Genomic_DNA"/>
</dbReference>
<evidence type="ECO:0000313" key="2">
    <source>
        <dbReference type="Proteomes" id="UP001164733"/>
    </source>
</evidence>
<dbReference type="RefSeq" id="WP_216123283.1">
    <property type="nucleotide sequence ID" value="NZ_CP086239.1"/>
</dbReference>
<organism evidence="1 2">
    <name type="scientific">Clostridium estertheticum</name>
    <dbReference type="NCBI Taxonomy" id="238834"/>
    <lineage>
        <taxon>Bacteria</taxon>
        <taxon>Bacillati</taxon>
        <taxon>Bacillota</taxon>
        <taxon>Clostridia</taxon>
        <taxon>Eubacteriales</taxon>
        <taxon>Clostridiaceae</taxon>
        <taxon>Clostridium</taxon>
    </lineage>
</organism>
<proteinExistence type="predicted"/>
<dbReference type="Proteomes" id="UP001164733">
    <property type="component" value="Chromosome"/>
</dbReference>
<dbReference type="AlphaFoldDB" id="A0AA47EF69"/>
<gene>
    <name evidence="1" type="ORF">LL038_15415</name>
</gene>
<protein>
    <submittedName>
        <fullName evidence="1">Uncharacterized protein</fullName>
    </submittedName>
</protein>
<sequence length="155" mass="18178">MGYNVIDLINKSINIAIRKKAIYESIGQLKCDIQFIETMSKVLAKEISNSINYYEELKSELSESKTEEIDFYIYDKMSFLIDEFNKRIYATEINNIKEYLKFSLNLERDANSLLMDIQGRFLRDASDINTKTYKILSDMIINKEKLVTSLEKIVK</sequence>